<dbReference type="AlphaFoldDB" id="A0AA47NSZ0"/>
<comment type="caution">
    <text evidence="1">The sequence shown here is derived from an EMBL/GenBank/DDBJ whole genome shotgun (WGS) entry which is preliminary data.</text>
</comment>
<keyword evidence="2" id="KW-1185">Reference proteome</keyword>
<evidence type="ECO:0000313" key="2">
    <source>
        <dbReference type="Proteomes" id="UP001174136"/>
    </source>
</evidence>
<organism evidence="1 2">
    <name type="scientific">Merluccius polli</name>
    <name type="common">Benguela hake</name>
    <name type="synonym">Merluccius cadenati</name>
    <dbReference type="NCBI Taxonomy" id="89951"/>
    <lineage>
        <taxon>Eukaryota</taxon>
        <taxon>Metazoa</taxon>
        <taxon>Chordata</taxon>
        <taxon>Craniata</taxon>
        <taxon>Vertebrata</taxon>
        <taxon>Euteleostomi</taxon>
        <taxon>Actinopterygii</taxon>
        <taxon>Neopterygii</taxon>
        <taxon>Teleostei</taxon>
        <taxon>Neoteleostei</taxon>
        <taxon>Acanthomorphata</taxon>
        <taxon>Zeiogadaria</taxon>
        <taxon>Gadariae</taxon>
        <taxon>Gadiformes</taxon>
        <taxon>Gadoidei</taxon>
        <taxon>Merlucciidae</taxon>
        <taxon>Merluccius</taxon>
    </lineage>
</organism>
<reference evidence="1" key="1">
    <citation type="journal article" date="2023" name="Front. Mar. Sci.">
        <title>A new Merluccius polli reference genome to investigate the effects of global change in West African waters.</title>
        <authorList>
            <person name="Mateo J.L."/>
            <person name="Blanco-Fernandez C."/>
            <person name="Garcia-Vazquez E."/>
            <person name="Machado-Schiaffino G."/>
        </authorList>
    </citation>
    <scope>NUCLEOTIDE SEQUENCE</scope>
    <source>
        <strain evidence="1">C29</strain>
        <tissue evidence="1">Fin</tissue>
    </source>
</reference>
<gene>
    <name evidence="1" type="ORF">N1851_029060</name>
</gene>
<dbReference type="EMBL" id="JAOPHQ010005469">
    <property type="protein sequence ID" value="KAK0135127.1"/>
    <property type="molecule type" value="Genomic_DNA"/>
</dbReference>
<dbReference type="PANTHER" id="PTHR47027:SF30">
    <property type="entry name" value="THAP-TYPE DOMAIN-CONTAINING PROTEIN"/>
    <property type="match status" value="1"/>
</dbReference>
<evidence type="ECO:0008006" key="3">
    <source>
        <dbReference type="Google" id="ProtNLM"/>
    </source>
</evidence>
<evidence type="ECO:0000313" key="1">
    <source>
        <dbReference type="EMBL" id="KAK0135127.1"/>
    </source>
</evidence>
<name>A0AA47NSZ0_MERPO</name>
<accession>A0AA47NSZ0</accession>
<dbReference type="PANTHER" id="PTHR47027">
    <property type="entry name" value="REVERSE TRANSCRIPTASE DOMAIN-CONTAINING PROTEIN"/>
    <property type="match status" value="1"/>
</dbReference>
<dbReference type="Proteomes" id="UP001174136">
    <property type="component" value="Unassembled WGS sequence"/>
</dbReference>
<protein>
    <recommendedName>
        <fullName evidence="3">Reverse transcriptase domain-containing protein</fullName>
    </recommendedName>
</protein>
<proteinExistence type="predicted"/>
<sequence length="197" mass="22570">MSVRFGDLKIATLLFADDVVLLDSSDRDLQHFVLWTWRRLTTVSPPPALGRFAAECEVVGMKVSTSKSEAMVLCWKTVECSLRVGSELLPQVKEFQYLGVLFTSEGKMEHEMDRRIGAASAVMWVLYQNVVKTEMSRKAKVLIYQLSYIPTLTYGHELWIVTERTRSRIQAAEMSFLPRVVGLSLRDRHCQTMPFFD</sequence>